<evidence type="ECO:0000313" key="1">
    <source>
        <dbReference type="EMBL" id="RPF54158.1"/>
    </source>
</evidence>
<dbReference type="RefSeq" id="WP_124220927.1">
    <property type="nucleotide sequence ID" value="NZ_RKRF01000008.1"/>
</dbReference>
<dbReference type="AlphaFoldDB" id="A0A3N5BWM8"/>
<dbReference type="EMBL" id="RKRF01000008">
    <property type="protein sequence ID" value="RPF54158.1"/>
    <property type="molecule type" value="Genomic_DNA"/>
</dbReference>
<protein>
    <submittedName>
        <fullName evidence="1">Uncharacterized protein</fullName>
    </submittedName>
</protein>
<reference evidence="1 2" key="1">
    <citation type="submission" date="2018-11" db="EMBL/GenBank/DDBJ databases">
        <title>Genomic Encyclopedia of Type Strains, Phase IV (KMG-IV): sequencing the most valuable type-strain genomes for metagenomic binning, comparative biology and taxonomic classification.</title>
        <authorList>
            <person name="Goeker M."/>
        </authorList>
    </citation>
    <scope>NUCLEOTIDE SEQUENCE [LARGE SCALE GENOMIC DNA]</scope>
    <source>
        <strain evidence="1 2">DSM 18090</strain>
    </source>
</reference>
<gene>
    <name evidence="1" type="ORF">EDC24_1349</name>
</gene>
<organism evidence="1 2">
    <name type="scientific">Aquisalibacillus elongatus</name>
    <dbReference type="NCBI Taxonomy" id="485577"/>
    <lineage>
        <taxon>Bacteria</taxon>
        <taxon>Bacillati</taxon>
        <taxon>Bacillota</taxon>
        <taxon>Bacilli</taxon>
        <taxon>Bacillales</taxon>
        <taxon>Bacillaceae</taxon>
        <taxon>Aquisalibacillus</taxon>
    </lineage>
</organism>
<comment type="caution">
    <text evidence="1">The sequence shown here is derived from an EMBL/GenBank/DDBJ whole genome shotgun (WGS) entry which is preliminary data.</text>
</comment>
<evidence type="ECO:0000313" key="2">
    <source>
        <dbReference type="Proteomes" id="UP000276443"/>
    </source>
</evidence>
<accession>A0A3N5BWM8</accession>
<sequence>MLYEQWTYDGELIGYFDEDGLGHPDAGGTKEQVFYQFTELGSQITDYPIFIYIVTYTTNGRVGLRWVKK</sequence>
<dbReference type="Proteomes" id="UP000276443">
    <property type="component" value="Unassembled WGS sequence"/>
</dbReference>
<name>A0A3N5BWM8_9BACI</name>
<keyword evidence="2" id="KW-1185">Reference proteome</keyword>
<proteinExistence type="predicted"/>